<keyword evidence="2" id="KW-1185">Reference proteome</keyword>
<accession>A0A9Q3DZU4</accession>
<comment type="caution">
    <text evidence="1">The sequence shown here is derived from an EMBL/GenBank/DDBJ whole genome shotgun (WGS) entry which is preliminary data.</text>
</comment>
<proteinExistence type="predicted"/>
<evidence type="ECO:0000313" key="1">
    <source>
        <dbReference type="EMBL" id="MBW0511162.1"/>
    </source>
</evidence>
<reference evidence="1" key="1">
    <citation type="submission" date="2021-03" db="EMBL/GenBank/DDBJ databases">
        <title>Draft genome sequence of rust myrtle Austropuccinia psidii MF-1, a brazilian biotype.</title>
        <authorList>
            <person name="Quecine M.C."/>
            <person name="Pachon D.M.R."/>
            <person name="Bonatelli M.L."/>
            <person name="Correr F.H."/>
            <person name="Franceschini L.M."/>
            <person name="Leite T.F."/>
            <person name="Margarido G.R.A."/>
            <person name="Almeida C.A."/>
            <person name="Ferrarezi J.A."/>
            <person name="Labate C.A."/>
        </authorList>
    </citation>
    <scope>NUCLEOTIDE SEQUENCE</scope>
    <source>
        <strain evidence="1">MF-1</strain>
    </source>
</reference>
<sequence>MRINIFEKTSNKSKNIKYNVKIHQGNWCVNLWQLTSRCTAHAYAPTLPSRRDSETAPISTLTTPCTSTPPLNMLMLPQDHQDMPPTLPPHATYNPYAPAGPSRYASNTSTPCPPSSILILLHPCSLQSSSSHGALKICLQCRPQPL</sequence>
<dbReference type="AlphaFoldDB" id="A0A9Q3DZU4"/>
<name>A0A9Q3DZU4_9BASI</name>
<dbReference type="EMBL" id="AVOT02022025">
    <property type="protein sequence ID" value="MBW0511162.1"/>
    <property type="molecule type" value="Genomic_DNA"/>
</dbReference>
<gene>
    <name evidence="1" type="ORF">O181_050877</name>
</gene>
<organism evidence="1 2">
    <name type="scientific">Austropuccinia psidii MF-1</name>
    <dbReference type="NCBI Taxonomy" id="1389203"/>
    <lineage>
        <taxon>Eukaryota</taxon>
        <taxon>Fungi</taxon>
        <taxon>Dikarya</taxon>
        <taxon>Basidiomycota</taxon>
        <taxon>Pucciniomycotina</taxon>
        <taxon>Pucciniomycetes</taxon>
        <taxon>Pucciniales</taxon>
        <taxon>Sphaerophragmiaceae</taxon>
        <taxon>Austropuccinia</taxon>
    </lineage>
</organism>
<protein>
    <submittedName>
        <fullName evidence="1">Uncharacterized protein</fullName>
    </submittedName>
</protein>
<dbReference type="Proteomes" id="UP000765509">
    <property type="component" value="Unassembled WGS sequence"/>
</dbReference>
<evidence type="ECO:0000313" key="2">
    <source>
        <dbReference type="Proteomes" id="UP000765509"/>
    </source>
</evidence>